<sequence>MRRHAIILAAGKGTRMKSKKYKVLHEVAGKPMVEHVLESVKGSGVDQVVTIVGHGAESVKGHLGERSLYSFQEEQLGTAHAVQMAKSHLEDKEGTTIVVCGDTPLITKETLETLIAHHEDANAQATVLSASIQQPYGYGRIVRNASGRLERIVEEKDATQAEKDINEISSGIFAFNNKTLFEKLTQVKNDNAQGEYYLPDVLSLILNDGGIVEVYRTNDVEEIMGVNDRVMLSQAEKAMQRRTNHYHMLNGVTIIDPDSTYIGPDVTIGSDTVIEPGVRINGRTEIGEDVVIGQYSEINNSTIENGACIQQSVVNDASVGANTKVGPFAQLRPGAQLGADVKVGNFVEIKKADLKDGAKVSHLSYIGDAVIGERTNIGCGTITVNYDGENKFKTIVGKDSFVGCNVNLVAPVTIGDDVLVAAGSTITDDVPNDSLAVARARQTTKEGYRKQSFTYLKWLG</sequence>
<feature type="binding site" evidence="20">
    <location>
        <begin position="8"/>
        <end position="11"/>
    </location>
    <ligand>
        <name>UDP-N-acetyl-alpha-D-glucosamine</name>
        <dbReference type="ChEBI" id="CHEBI:57705"/>
    </ligand>
</feature>
<dbReference type="GO" id="GO:0006048">
    <property type="term" value="P:UDP-N-acetylglucosamine biosynthetic process"/>
    <property type="evidence" value="ECO:0007669"/>
    <property type="project" value="InterPro"/>
</dbReference>
<dbReference type="PROSITE" id="PS00101">
    <property type="entry name" value="HEXAPEP_TRANSFERASES"/>
    <property type="match status" value="1"/>
</dbReference>
<dbReference type="EC" id="2.7.7.23" evidence="20"/>
<feature type="binding site" evidence="20">
    <location>
        <position position="139"/>
    </location>
    <ligand>
        <name>UDP-N-acetyl-alpha-D-glucosamine</name>
        <dbReference type="ChEBI" id="CHEBI:57705"/>
    </ligand>
</feature>
<feature type="region of interest" description="N-acetyltransferase" evidence="20">
    <location>
        <begin position="251"/>
        <end position="460"/>
    </location>
</feature>
<dbReference type="RefSeq" id="WP_130133002.1">
    <property type="nucleotide sequence ID" value="NZ_RQTC01000157.1"/>
</dbReference>
<evidence type="ECO:0000256" key="6">
    <source>
        <dbReference type="ARBA" id="ARBA00022490"/>
    </source>
</evidence>
<dbReference type="GO" id="GO:0016020">
    <property type="term" value="C:membrane"/>
    <property type="evidence" value="ECO:0007669"/>
    <property type="project" value="GOC"/>
</dbReference>
<evidence type="ECO:0000256" key="4">
    <source>
        <dbReference type="ARBA" id="ARBA00007707"/>
    </source>
</evidence>
<evidence type="ECO:0000256" key="20">
    <source>
        <dbReference type="HAMAP-Rule" id="MF_01631"/>
    </source>
</evidence>
<keyword evidence="13 20" id="KW-0573">Peptidoglycan synthesis</keyword>
<feature type="binding site" evidence="20">
    <location>
        <position position="72"/>
    </location>
    <ligand>
        <name>UDP-N-acetyl-alpha-D-glucosamine</name>
        <dbReference type="ChEBI" id="CHEBI:57705"/>
    </ligand>
</feature>
<comment type="pathway">
    <text evidence="2 20">Nucleotide-sugar biosynthesis; UDP-N-acetyl-alpha-D-glucosamine biosynthesis; N-acetyl-alpha-D-glucosamine 1-phosphate from alpha-D-glucosamine 6-phosphate (route II): step 2/2.</text>
</comment>
<evidence type="ECO:0000256" key="7">
    <source>
        <dbReference type="ARBA" id="ARBA00022679"/>
    </source>
</evidence>
<keyword evidence="7 20" id="KW-0808">Transferase</keyword>
<dbReference type="GO" id="GO:0000287">
    <property type="term" value="F:magnesium ion binding"/>
    <property type="evidence" value="ECO:0007669"/>
    <property type="project" value="UniProtKB-UniRule"/>
</dbReference>
<comment type="subcellular location">
    <subcellularLocation>
        <location evidence="1 20">Cytoplasm</location>
    </subcellularLocation>
</comment>
<comment type="catalytic activity">
    <reaction evidence="18 20">
        <text>N-acetyl-alpha-D-glucosamine 1-phosphate + UTP + H(+) = UDP-N-acetyl-alpha-D-glucosamine + diphosphate</text>
        <dbReference type="Rhea" id="RHEA:13509"/>
        <dbReference type="ChEBI" id="CHEBI:15378"/>
        <dbReference type="ChEBI" id="CHEBI:33019"/>
        <dbReference type="ChEBI" id="CHEBI:46398"/>
        <dbReference type="ChEBI" id="CHEBI:57705"/>
        <dbReference type="ChEBI" id="CHEBI:57776"/>
        <dbReference type="EC" id="2.7.7.23"/>
    </reaction>
</comment>
<dbReference type="NCBIfam" id="NF010934">
    <property type="entry name" value="PRK14354.1"/>
    <property type="match status" value="1"/>
</dbReference>
<keyword evidence="14 20" id="KW-0511">Multifunctional enzyme</keyword>
<evidence type="ECO:0000256" key="11">
    <source>
        <dbReference type="ARBA" id="ARBA00022842"/>
    </source>
</evidence>
<keyword evidence="10 20" id="KW-0677">Repeat</keyword>
<dbReference type="EMBL" id="RQTC01000157">
    <property type="protein sequence ID" value="RZH92496.1"/>
    <property type="molecule type" value="Genomic_DNA"/>
</dbReference>
<dbReference type="InterPro" id="IPR050065">
    <property type="entry name" value="GlmU-like"/>
</dbReference>
<comment type="function">
    <text evidence="19 20">Catalyzes the last two sequential reactions in the de novo biosynthetic pathway for UDP-N-acetylglucosamine (UDP-GlcNAc). The C-terminal domain catalyzes the transfer of acetyl group from acetyl coenzyme A to glucosamine-1-phosphate (GlcN-1-P) to produce N-acetylglucosamine-1-phosphate (GlcNAc-1-P), which is converted into UDP-GlcNAc by the transfer of uridine 5-monophosphate (from uridine 5-triphosphate), a reaction catalyzed by the N-terminal domain.</text>
</comment>
<evidence type="ECO:0000256" key="19">
    <source>
        <dbReference type="ARBA" id="ARBA00049628"/>
    </source>
</evidence>
<feature type="region of interest" description="Linker" evidence="20">
    <location>
        <begin position="230"/>
        <end position="250"/>
    </location>
</feature>
<dbReference type="SUPFAM" id="SSF51161">
    <property type="entry name" value="Trimeric LpxA-like enzymes"/>
    <property type="match status" value="1"/>
</dbReference>
<feature type="binding site" evidence="20">
    <location>
        <position position="102"/>
    </location>
    <ligand>
        <name>Mg(2+)</name>
        <dbReference type="ChEBI" id="CHEBI:18420"/>
    </ligand>
</feature>
<evidence type="ECO:0000256" key="10">
    <source>
        <dbReference type="ARBA" id="ARBA00022737"/>
    </source>
</evidence>
<evidence type="ECO:0000259" key="21">
    <source>
        <dbReference type="Pfam" id="PF00483"/>
    </source>
</evidence>
<comment type="similarity">
    <text evidence="4 20">In the C-terminal section; belongs to the transferase hexapeptide repeat family.</text>
</comment>
<feature type="region of interest" description="Pyrophosphorylase" evidence="20">
    <location>
        <begin position="1"/>
        <end position="229"/>
    </location>
</feature>
<dbReference type="GO" id="GO:0071555">
    <property type="term" value="P:cell wall organization"/>
    <property type="evidence" value="ECO:0007669"/>
    <property type="project" value="UniProtKB-KW"/>
</dbReference>
<keyword evidence="9 20" id="KW-0479">Metal-binding</keyword>
<keyword evidence="15 20" id="KW-0012">Acyltransferase</keyword>
<keyword evidence="12 20" id="KW-0133">Cell shape</keyword>
<protein>
    <recommendedName>
        <fullName evidence="20">Bifunctional protein GlmU</fullName>
    </recommendedName>
    <domain>
        <recommendedName>
            <fullName evidence="20">UDP-N-acetylglucosamine pyrophosphorylase</fullName>
            <ecNumber evidence="20">2.7.7.23</ecNumber>
        </recommendedName>
        <alternativeName>
            <fullName evidence="20">N-acetylglucosamine-1-phosphate uridyltransferase</fullName>
        </alternativeName>
    </domain>
    <domain>
        <recommendedName>
            <fullName evidence="20">Glucosamine-1-phosphate N-acetyltransferase</fullName>
            <ecNumber evidence="20">2.3.1.157</ecNumber>
        </recommendedName>
    </domain>
</protein>
<evidence type="ECO:0000313" key="23">
    <source>
        <dbReference type="Proteomes" id="UP000293434"/>
    </source>
</evidence>
<dbReference type="Gene3D" id="2.160.10.10">
    <property type="entry name" value="Hexapeptide repeat proteins"/>
    <property type="match status" value="1"/>
</dbReference>
<comment type="caution">
    <text evidence="22">The sequence shown here is derived from an EMBL/GenBank/DDBJ whole genome shotgun (WGS) entry which is preliminary data.</text>
</comment>
<dbReference type="AlphaFoldDB" id="A0AB74E7P4"/>
<feature type="binding site" evidence="20">
    <location>
        <position position="154"/>
    </location>
    <ligand>
        <name>UDP-N-acetyl-alpha-D-glucosamine</name>
        <dbReference type="ChEBI" id="CHEBI:57705"/>
    </ligand>
</feature>
<organism evidence="22 23">
    <name type="scientific">Staphylococcus aureus</name>
    <dbReference type="NCBI Taxonomy" id="1280"/>
    <lineage>
        <taxon>Bacteria</taxon>
        <taxon>Bacillati</taxon>
        <taxon>Bacillota</taxon>
        <taxon>Bacilli</taxon>
        <taxon>Bacillales</taxon>
        <taxon>Staphylococcaceae</taxon>
        <taxon>Staphylococcus</taxon>
    </lineage>
</organism>
<dbReference type="InterPro" id="IPR038009">
    <property type="entry name" value="GlmU_C_LbH"/>
</dbReference>
<dbReference type="InterPro" id="IPR018357">
    <property type="entry name" value="Hexapep_transf_CS"/>
</dbReference>
<keyword evidence="8 20" id="KW-0548">Nucleotidyltransferase</keyword>
<dbReference type="CDD" id="cd03353">
    <property type="entry name" value="LbH_GlmU_C"/>
    <property type="match status" value="1"/>
</dbReference>
<evidence type="ECO:0000256" key="3">
    <source>
        <dbReference type="ARBA" id="ARBA00005208"/>
    </source>
</evidence>
<evidence type="ECO:0000256" key="16">
    <source>
        <dbReference type="ARBA" id="ARBA00023316"/>
    </source>
</evidence>
<dbReference type="GO" id="GO:0000902">
    <property type="term" value="P:cell morphogenesis"/>
    <property type="evidence" value="ECO:0007669"/>
    <property type="project" value="UniProtKB-UniRule"/>
</dbReference>
<evidence type="ECO:0000256" key="13">
    <source>
        <dbReference type="ARBA" id="ARBA00022984"/>
    </source>
</evidence>
<dbReference type="GO" id="GO:0009252">
    <property type="term" value="P:peptidoglycan biosynthetic process"/>
    <property type="evidence" value="ECO:0007669"/>
    <property type="project" value="UniProtKB-UniRule"/>
</dbReference>
<feature type="binding site" evidence="20">
    <location>
        <position position="227"/>
    </location>
    <ligand>
        <name>Mg(2+)</name>
        <dbReference type="ChEBI" id="CHEBI:18420"/>
    </ligand>
</feature>
<reference evidence="22 23" key="1">
    <citation type="submission" date="2018-11" db="EMBL/GenBank/DDBJ databases">
        <title>Genomic profiling of Staphylococcus species from a Poultry farm system in KwaZulu-Natal, South Africa.</title>
        <authorList>
            <person name="Amoako D.G."/>
            <person name="Somboro A.M."/>
            <person name="Abia A.L.K."/>
            <person name="Bester L.A."/>
            <person name="Essack S.Y."/>
        </authorList>
    </citation>
    <scope>NUCLEOTIDE SEQUENCE [LARGE SCALE GENOMIC DNA]</scope>
    <source>
        <strain evidence="22 23">SA9</strain>
    </source>
</reference>
<keyword evidence="11 20" id="KW-0460">Magnesium</keyword>
<gene>
    <name evidence="20 22" type="primary">glmU</name>
    <name evidence="22" type="ORF">EIG94_09600</name>
</gene>
<comment type="caution">
    <text evidence="20">Lacks conserved residue(s) required for the propagation of feature annotation.</text>
</comment>
<feature type="domain" description="Nucleotidyl transferase" evidence="21">
    <location>
        <begin position="5"/>
        <end position="209"/>
    </location>
</feature>
<name>A0AB74E7P4_STAAU</name>
<evidence type="ECO:0000256" key="12">
    <source>
        <dbReference type="ARBA" id="ARBA00022960"/>
    </source>
</evidence>
<evidence type="ECO:0000313" key="22">
    <source>
        <dbReference type="EMBL" id="RZH92496.1"/>
    </source>
</evidence>
<comment type="pathway">
    <text evidence="3 20">Nucleotide-sugar biosynthesis; UDP-N-acetyl-alpha-D-glucosamine biosynthesis; UDP-N-acetyl-alpha-D-glucosamine from N-acetyl-alpha-D-glucosamine 1-phosphate: step 1/1.</text>
</comment>
<dbReference type="InterPro" id="IPR011004">
    <property type="entry name" value="Trimer_LpxA-like_sf"/>
</dbReference>
<comment type="similarity">
    <text evidence="5 20">In the N-terminal section; belongs to the N-acetylglucosamine-1-phosphate uridyltransferase family.</text>
</comment>
<dbReference type="GO" id="GO:0019134">
    <property type="term" value="F:glucosamine-1-phosphate N-acetyltransferase activity"/>
    <property type="evidence" value="ECO:0007669"/>
    <property type="project" value="UniProtKB-UniRule"/>
</dbReference>
<dbReference type="InterPro" id="IPR005882">
    <property type="entry name" value="Bifunctional_GlmU"/>
</dbReference>
<feature type="binding site" evidence="20">
    <location>
        <position position="227"/>
    </location>
    <ligand>
        <name>UDP-N-acetyl-alpha-D-glucosamine</name>
        <dbReference type="ChEBI" id="CHEBI:57705"/>
    </ligand>
</feature>
<dbReference type="InterPro" id="IPR001451">
    <property type="entry name" value="Hexapep"/>
</dbReference>
<dbReference type="Gene3D" id="3.90.550.10">
    <property type="entry name" value="Spore Coat Polysaccharide Biosynthesis Protein SpsA, Chain A"/>
    <property type="match status" value="1"/>
</dbReference>
<evidence type="ECO:0000256" key="15">
    <source>
        <dbReference type="ARBA" id="ARBA00023315"/>
    </source>
</evidence>
<feature type="binding site" evidence="20">
    <location>
        <position position="365"/>
    </location>
    <ligand>
        <name>UDP-N-acetyl-alpha-D-glucosamine</name>
        <dbReference type="ChEBI" id="CHEBI:57705"/>
    </ligand>
</feature>
<feature type="binding site" evidence="20">
    <location>
        <begin position="77"/>
        <end position="78"/>
    </location>
    <ligand>
        <name>UDP-N-acetyl-alpha-D-glucosamine</name>
        <dbReference type="ChEBI" id="CHEBI:57705"/>
    </ligand>
</feature>
<feature type="binding site" evidence="20">
    <location>
        <position position="439"/>
    </location>
    <ligand>
        <name>acetyl-CoA</name>
        <dbReference type="ChEBI" id="CHEBI:57288"/>
    </ligand>
</feature>
<feature type="active site" description="Proton acceptor" evidence="20">
    <location>
        <position position="362"/>
    </location>
</feature>
<comment type="cofactor">
    <cofactor evidence="20">
        <name>Mg(2+)</name>
        <dbReference type="ChEBI" id="CHEBI:18420"/>
    </cofactor>
    <text evidence="20">Binds 1 Mg(2+) ion per subunit.</text>
</comment>
<evidence type="ECO:0000256" key="18">
    <source>
        <dbReference type="ARBA" id="ARBA00048493"/>
    </source>
</evidence>
<feature type="binding site" evidence="20">
    <location>
        <position position="376"/>
    </location>
    <ligand>
        <name>UDP-N-acetyl-alpha-D-glucosamine</name>
        <dbReference type="ChEBI" id="CHEBI:57705"/>
    </ligand>
</feature>
<feature type="binding site" evidence="20">
    <location>
        <position position="350"/>
    </location>
    <ligand>
        <name>UDP-N-acetyl-alpha-D-glucosamine</name>
        <dbReference type="ChEBI" id="CHEBI:57705"/>
    </ligand>
</feature>
<dbReference type="EC" id="2.3.1.157" evidence="20"/>
<dbReference type="PANTHER" id="PTHR43584:SF3">
    <property type="entry name" value="BIFUNCTIONAL PROTEIN GLMU"/>
    <property type="match status" value="1"/>
</dbReference>
<dbReference type="Pfam" id="PF00483">
    <property type="entry name" value="NTP_transferase"/>
    <property type="match status" value="1"/>
</dbReference>
<feature type="binding site" evidence="20">
    <location>
        <position position="422"/>
    </location>
    <ligand>
        <name>acetyl-CoA</name>
        <dbReference type="ChEBI" id="CHEBI:57288"/>
    </ligand>
</feature>
<dbReference type="GO" id="GO:0009245">
    <property type="term" value="P:lipid A biosynthetic process"/>
    <property type="evidence" value="ECO:0007669"/>
    <property type="project" value="UniProtKB-UniRule"/>
</dbReference>
<comment type="subunit">
    <text evidence="20">Homotrimer.</text>
</comment>
<dbReference type="HAMAP" id="MF_01631">
    <property type="entry name" value="GlmU"/>
    <property type="match status" value="1"/>
</dbReference>
<evidence type="ECO:0000256" key="9">
    <source>
        <dbReference type="ARBA" id="ARBA00022723"/>
    </source>
</evidence>
<keyword evidence="6 20" id="KW-0963">Cytoplasm</keyword>
<feature type="binding site" evidence="20">
    <location>
        <position position="22"/>
    </location>
    <ligand>
        <name>UDP-N-acetyl-alpha-D-glucosamine</name>
        <dbReference type="ChEBI" id="CHEBI:57705"/>
    </ligand>
</feature>
<dbReference type="CDD" id="cd02540">
    <property type="entry name" value="GT2_GlmU_N_bac"/>
    <property type="match status" value="1"/>
</dbReference>
<dbReference type="PANTHER" id="PTHR43584">
    <property type="entry name" value="NUCLEOTIDYL TRANSFERASE"/>
    <property type="match status" value="1"/>
</dbReference>
<feature type="binding site" evidence="20">
    <location>
        <position position="332"/>
    </location>
    <ligand>
        <name>UDP-N-acetyl-alpha-D-glucosamine</name>
        <dbReference type="ChEBI" id="CHEBI:57705"/>
    </ligand>
</feature>
<comment type="pathway">
    <text evidence="20">Bacterial outer membrane biogenesis; LPS lipid A biosynthesis.</text>
</comment>
<dbReference type="NCBIfam" id="TIGR01173">
    <property type="entry name" value="glmU"/>
    <property type="match status" value="1"/>
</dbReference>
<evidence type="ECO:0000256" key="17">
    <source>
        <dbReference type="ARBA" id="ARBA00048247"/>
    </source>
</evidence>
<accession>A0AB74E7P4</accession>
<feature type="binding site" evidence="20">
    <location>
        <begin position="385"/>
        <end position="386"/>
    </location>
    <ligand>
        <name>acetyl-CoA</name>
        <dbReference type="ChEBI" id="CHEBI:57288"/>
    </ligand>
</feature>
<evidence type="ECO:0000256" key="1">
    <source>
        <dbReference type="ARBA" id="ARBA00004496"/>
    </source>
</evidence>
<dbReference type="InterPro" id="IPR029044">
    <property type="entry name" value="Nucleotide-diphossugar_trans"/>
</dbReference>
<dbReference type="InterPro" id="IPR005835">
    <property type="entry name" value="NTP_transferase_dom"/>
</dbReference>
<dbReference type="Proteomes" id="UP000293434">
    <property type="component" value="Unassembled WGS sequence"/>
</dbReference>
<dbReference type="Pfam" id="PF00132">
    <property type="entry name" value="Hexapep"/>
    <property type="match status" value="2"/>
</dbReference>
<dbReference type="GO" id="GO:0005737">
    <property type="term" value="C:cytoplasm"/>
    <property type="evidence" value="ECO:0007669"/>
    <property type="project" value="UniProtKB-SubCell"/>
</dbReference>
<evidence type="ECO:0000256" key="2">
    <source>
        <dbReference type="ARBA" id="ARBA00005166"/>
    </source>
</evidence>
<proteinExistence type="inferred from homology"/>
<comment type="catalytic activity">
    <reaction evidence="17 20">
        <text>alpha-D-glucosamine 1-phosphate + acetyl-CoA = N-acetyl-alpha-D-glucosamine 1-phosphate + CoA + H(+)</text>
        <dbReference type="Rhea" id="RHEA:13725"/>
        <dbReference type="ChEBI" id="CHEBI:15378"/>
        <dbReference type="ChEBI" id="CHEBI:57287"/>
        <dbReference type="ChEBI" id="CHEBI:57288"/>
        <dbReference type="ChEBI" id="CHEBI:57776"/>
        <dbReference type="ChEBI" id="CHEBI:58516"/>
        <dbReference type="EC" id="2.3.1.157"/>
    </reaction>
</comment>
<dbReference type="GO" id="GO:0008360">
    <property type="term" value="P:regulation of cell shape"/>
    <property type="evidence" value="ECO:0007669"/>
    <property type="project" value="UniProtKB-KW"/>
</dbReference>
<keyword evidence="16 20" id="KW-0961">Cell wall biogenesis/degradation</keyword>
<evidence type="ECO:0000256" key="14">
    <source>
        <dbReference type="ARBA" id="ARBA00023268"/>
    </source>
</evidence>
<evidence type="ECO:0000256" key="8">
    <source>
        <dbReference type="ARBA" id="ARBA00022695"/>
    </source>
</evidence>
<evidence type="ECO:0000256" key="5">
    <source>
        <dbReference type="ARBA" id="ARBA00007947"/>
    </source>
</evidence>
<dbReference type="GO" id="GO:0003977">
    <property type="term" value="F:UDP-N-acetylglucosamine diphosphorylase activity"/>
    <property type="evidence" value="ECO:0007669"/>
    <property type="project" value="UniProtKB-UniRule"/>
</dbReference>
<dbReference type="SUPFAM" id="SSF53448">
    <property type="entry name" value="Nucleotide-diphospho-sugar transferases"/>
    <property type="match status" value="1"/>
</dbReference>